<evidence type="ECO:0000313" key="3">
    <source>
        <dbReference type="EMBL" id="BAE50573.1"/>
    </source>
</evidence>
<dbReference type="Gene3D" id="3.40.5.80">
    <property type="match status" value="1"/>
</dbReference>
<dbReference type="AlphaFoldDB" id="Q2W6F2"/>
<dbReference type="STRING" id="342108.amb1769"/>
<dbReference type="KEGG" id="mag:amb1769"/>
<proteinExistence type="predicted"/>
<evidence type="ECO:0000256" key="1">
    <source>
        <dbReference type="SAM" id="MobiDB-lite"/>
    </source>
</evidence>
<dbReference type="InterPro" id="IPR041227">
    <property type="entry name" value="FluMu_N"/>
</dbReference>
<organism evidence="3 4">
    <name type="scientific">Paramagnetospirillum magneticum (strain ATCC 700264 / AMB-1)</name>
    <name type="common">Magnetospirillum magneticum</name>
    <dbReference type="NCBI Taxonomy" id="342108"/>
    <lineage>
        <taxon>Bacteria</taxon>
        <taxon>Pseudomonadati</taxon>
        <taxon>Pseudomonadota</taxon>
        <taxon>Alphaproteobacteria</taxon>
        <taxon>Rhodospirillales</taxon>
        <taxon>Magnetospirillaceae</taxon>
        <taxon>Paramagnetospirillum</taxon>
    </lineage>
</organism>
<keyword evidence="4" id="KW-1185">Reference proteome</keyword>
<evidence type="ECO:0000313" key="4">
    <source>
        <dbReference type="Proteomes" id="UP000007058"/>
    </source>
</evidence>
<dbReference type="SUPFAM" id="SSF160059">
    <property type="entry name" value="PriA/YqbF domain"/>
    <property type="match status" value="1"/>
</dbReference>
<dbReference type="Pfam" id="PF17891">
    <property type="entry name" value="FluMu_N"/>
    <property type="match status" value="1"/>
</dbReference>
<dbReference type="HOGENOM" id="CLU_2538570_0_0_5"/>
<dbReference type="EMBL" id="AP007255">
    <property type="protein sequence ID" value="BAE50573.1"/>
    <property type="molecule type" value="Genomic_DNA"/>
</dbReference>
<accession>Q2W6F2</accession>
<dbReference type="Proteomes" id="UP000007058">
    <property type="component" value="Chromosome"/>
</dbReference>
<sequence>MARLRRRPMKMIRVLSKVDGFRRGGRAWTGSTTVPASEFTKDQIAALKAEDNLVVDEFDAPDPEANSGKPPAKGKAADTDPPK</sequence>
<name>Q2W6F2_PARM1</name>
<reference evidence="3 4" key="1">
    <citation type="journal article" date="2005" name="DNA Res.">
        <title>Complete genome sequence of the facultative anaerobic magnetotactic bacterium Magnetospirillum sp. strain AMB-1.</title>
        <authorList>
            <person name="Matsunaga T."/>
            <person name="Okamura Y."/>
            <person name="Fukuda Y."/>
            <person name="Wahyudi A.T."/>
            <person name="Murase Y."/>
            <person name="Takeyama H."/>
        </authorList>
    </citation>
    <scope>NUCLEOTIDE SEQUENCE [LARGE SCALE GENOMIC DNA]</scope>
    <source>
        <strain evidence="4">ATCC 700264 / AMB-1</strain>
    </source>
</reference>
<evidence type="ECO:0000259" key="2">
    <source>
        <dbReference type="Pfam" id="PF17891"/>
    </source>
</evidence>
<protein>
    <recommendedName>
        <fullName evidence="2">Mu-like prophage FluMu N-terminal domain-containing protein</fullName>
    </recommendedName>
</protein>
<feature type="domain" description="Mu-like prophage FluMu N-terminal" evidence="2">
    <location>
        <begin position="16"/>
        <end position="59"/>
    </location>
</feature>
<feature type="region of interest" description="Disordered" evidence="1">
    <location>
        <begin position="58"/>
        <end position="83"/>
    </location>
</feature>
<gene>
    <name evidence="3" type="ordered locus">amb1769</name>
</gene>